<dbReference type="Gene3D" id="3.40.50.620">
    <property type="entry name" value="HUPs"/>
    <property type="match status" value="1"/>
</dbReference>
<dbReference type="Gene3D" id="2.170.220.10">
    <property type="match status" value="1"/>
</dbReference>
<keyword evidence="6" id="KW-0479">Metal-binding</keyword>
<evidence type="ECO:0000256" key="2">
    <source>
        <dbReference type="ARBA" id="ARBA00003314"/>
    </source>
</evidence>
<organism evidence="16 17">
    <name type="scientific">Candidatus Liptonbacteria bacterium GWB1_49_6</name>
    <dbReference type="NCBI Taxonomy" id="1798644"/>
    <lineage>
        <taxon>Bacteria</taxon>
        <taxon>Candidatus Liptoniibacteriota</taxon>
    </lineage>
</organism>
<evidence type="ECO:0000256" key="1">
    <source>
        <dbReference type="ARBA" id="ARBA00001947"/>
    </source>
</evidence>
<dbReference type="InterPro" id="IPR032678">
    <property type="entry name" value="tRNA-synt_1_cat_dom"/>
</dbReference>
<evidence type="ECO:0000256" key="10">
    <source>
        <dbReference type="ARBA" id="ARBA00022917"/>
    </source>
</evidence>
<comment type="function">
    <text evidence="2">Is required not only for elongation of protein synthesis but also for the initiation of all mRNA translation through initiator tRNA(fMet) aminoacylation.</text>
</comment>
<gene>
    <name evidence="16" type="ORF">A2122_02690</name>
</gene>
<dbReference type="InterPro" id="IPR023457">
    <property type="entry name" value="Met-tRNA_synth_2"/>
</dbReference>
<keyword evidence="9 13" id="KW-0067">ATP-binding</keyword>
<keyword evidence="5 13" id="KW-0436">Ligase</keyword>
<evidence type="ECO:0000313" key="17">
    <source>
        <dbReference type="Proteomes" id="UP000176648"/>
    </source>
</evidence>
<evidence type="ECO:0000259" key="14">
    <source>
        <dbReference type="Pfam" id="PF01406"/>
    </source>
</evidence>
<dbReference type="SUPFAM" id="SSF47323">
    <property type="entry name" value="Anticodon-binding domain of a subclass of class I aminoacyl-tRNA synthetases"/>
    <property type="match status" value="1"/>
</dbReference>
<evidence type="ECO:0000256" key="11">
    <source>
        <dbReference type="ARBA" id="ARBA00023146"/>
    </source>
</evidence>
<evidence type="ECO:0000256" key="7">
    <source>
        <dbReference type="ARBA" id="ARBA00022741"/>
    </source>
</evidence>
<dbReference type="PRINTS" id="PR01041">
    <property type="entry name" value="TRNASYNTHMET"/>
</dbReference>
<dbReference type="AlphaFoldDB" id="A0A1G2C5D2"/>
<evidence type="ECO:0000256" key="9">
    <source>
        <dbReference type="ARBA" id="ARBA00022840"/>
    </source>
</evidence>
<accession>A0A1G2C5D2</accession>
<dbReference type="InterPro" id="IPR033911">
    <property type="entry name" value="MetRS_core"/>
</dbReference>
<keyword evidence="11 13" id="KW-0030">Aminoacyl-tRNA synthetase</keyword>
<sequence length="487" mass="55821">MGKFYITTAIDYVNDKPHLGHALEKIQADVLARYHRLKGDEVFFLTGTDEHGAKIVRAAQKAGKDPQEFVNDISEKFQFLKDALNLSYDDFIRTSDKERHWPGAEKMWKALREAGALYEKNYKGLYCVGHEAFITEKELVDGKCPDHGKEPEMVEEKNWFFKLSKYAKEIAEKIKSGELQIIPEGRRNEILSFLEGEVNDVSFSRSIKNLEWGIPVPDDPEQVMYVWCDALTSYISALGYGRNEDYKKWWPAGVQVLGKDILRFHAAIWPAMLMAAKLPLPKQLFVHGFITVDGKKMSKTIGNVVDPVEFIEKLVEKGVPRESAIDAFRYYLLREIPSTEDGDFSEEKFIERYNADLANGLGNLVSRILQMASQYLDKSIDVPNQKNIFDISLGGVVRKRLDAFELDRAMFALWSWIKDSDRLIDEQKPFEAIKTNKQAAEKQLVYLLTDLAKIALVLRPFMPHTSEKIINAIVENKKPENLFPRIS</sequence>
<dbReference type="STRING" id="1798644.A2122_02690"/>
<keyword evidence="7 13" id="KW-0547">Nucleotide-binding</keyword>
<dbReference type="InterPro" id="IPR014758">
    <property type="entry name" value="Met-tRNA_synth"/>
</dbReference>
<dbReference type="Proteomes" id="UP000176648">
    <property type="component" value="Unassembled WGS sequence"/>
</dbReference>
<dbReference type="SUPFAM" id="SSF52374">
    <property type="entry name" value="Nucleotidylyl transferase"/>
    <property type="match status" value="1"/>
</dbReference>
<comment type="cofactor">
    <cofactor evidence="1">
        <name>Zn(2+)</name>
        <dbReference type="ChEBI" id="CHEBI:29105"/>
    </cofactor>
</comment>
<evidence type="ECO:0000313" key="16">
    <source>
        <dbReference type="EMBL" id="OGY96598.1"/>
    </source>
</evidence>
<dbReference type="InterPro" id="IPR014729">
    <property type="entry name" value="Rossmann-like_a/b/a_fold"/>
</dbReference>
<dbReference type="InterPro" id="IPR015413">
    <property type="entry name" value="Methionyl/Leucyl_tRNA_Synth"/>
</dbReference>
<dbReference type="PANTHER" id="PTHR43326">
    <property type="entry name" value="METHIONYL-TRNA SYNTHETASE"/>
    <property type="match status" value="1"/>
</dbReference>
<dbReference type="Pfam" id="PF09334">
    <property type="entry name" value="tRNA-synt_1g"/>
    <property type="match status" value="1"/>
</dbReference>
<dbReference type="FunFam" id="2.170.220.10:FF:000003">
    <property type="entry name" value="Methionine--tRNA ligase"/>
    <property type="match status" value="1"/>
</dbReference>
<dbReference type="EC" id="6.1.1.10" evidence="3"/>
<evidence type="ECO:0000256" key="3">
    <source>
        <dbReference type="ARBA" id="ARBA00012838"/>
    </source>
</evidence>
<dbReference type="GO" id="GO:0006431">
    <property type="term" value="P:methionyl-tRNA aminoacylation"/>
    <property type="evidence" value="ECO:0007669"/>
    <property type="project" value="InterPro"/>
</dbReference>
<comment type="caution">
    <text evidence="16">The sequence shown here is derived from an EMBL/GenBank/DDBJ whole genome shotgun (WGS) entry which is preliminary data.</text>
</comment>
<dbReference type="Gene3D" id="1.10.730.10">
    <property type="entry name" value="Isoleucyl-tRNA Synthetase, Domain 1"/>
    <property type="match status" value="1"/>
</dbReference>
<evidence type="ECO:0000256" key="13">
    <source>
        <dbReference type="RuleBase" id="RU363039"/>
    </source>
</evidence>
<dbReference type="PANTHER" id="PTHR43326:SF1">
    <property type="entry name" value="METHIONINE--TRNA LIGASE, MITOCHONDRIAL"/>
    <property type="match status" value="1"/>
</dbReference>
<dbReference type="InterPro" id="IPR009080">
    <property type="entry name" value="tRNAsynth_Ia_anticodon-bd"/>
</dbReference>
<feature type="domain" description="tRNA synthetases class I catalytic" evidence="14">
    <location>
        <begin position="13"/>
        <end position="91"/>
    </location>
</feature>
<evidence type="ECO:0000256" key="6">
    <source>
        <dbReference type="ARBA" id="ARBA00022723"/>
    </source>
</evidence>
<dbReference type="Pfam" id="PF01406">
    <property type="entry name" value="tRNA-synt_1e"/>
    <property type="match status" value="1"/>
</dbReference>
<evidence type="ECO:0000259" key="15">
    <source>
        <dbReference type="Pfam" id="PF09334"/>
    </source>
</evidence>
<dbReference type="CDD" id="cd00814">
    <property type="entry name" value="MetRS_core"/>
    <property type="match status" value="1"/>
</dbReference>
<dbReference type="GO" id="GO:0004825">
    <property type="term" value="F:methionine-tRNA ligase activity"/>
    <property type="evidence" value="ECO:0007669"/>
    <property type="project" value="UniProtKB-EC"/>
</dbReference>
<proteinExistence type="inferred from homology"/>
<dbReference type="GO" id="GO:0005524">
    <property type="term" value="F:ATP binding"/>
    <property type="evidence" value="ECO:0007669"/>
    <property type="project" value="UniProtKB-KW"/>
</dbReference>
<comment type="similarity">
    <text evidence="13">Belongs to the class-I aminoacyl-tRNA synthetase family.</text>
</comment>
<feature type="domain" description="Methionyl/Leucyl tRNA synthetase" evidence="15">
    <location>
        <begin position="138"/>
        <end position="368"/>
    </location>
</feature>
<keyword evidence="10 13" id="KW-0648">Protein biosynthesis</keyword>
<reference evidence="16 17" key="1">
    <citation type="journal article" date="2016" name="Nat. Commun.">
        <title>Thousands of microbial genomes shed light on interconnected biogeochemical processes in an aquifer system.</title>
        <authorList>
            <person name="Anantharaman K."/>
            <person name="Brown C.T."/>
            <person name="Hug L.A."/>
            <person name="Sharon I."/>
            <person name="Castelle C.J."/>
            <person name="Probst A.J."/>
            <person name="Thomas B.C."/>
            <person name="Singh A."/>
            <person name="Wilkins M.J."/>
            <person name="Karaoz U."/>
            <person name="Brodie E.L."/>
            <person name="Williams K.H."/>
            <person name="Hubbard S.S."/>
            <person name="Banfield J.F."/>
        </authorList>
    </citation>
    <scope>NUCLEOTIDE SEQUENCE [LARGE SCALE GENOMIC DNA]</scope>
</reference>
<keyword evidence="8" id="KW-0862">Zinc</keyword>
<dbReference type="EMBL" id="MHKU01000027">
    <property type="protein sequence ID" value="OGY96598.1"/>
    <property type="molecule type" value="Genomic_DNA"/>
</dbReference>
<evidence type="ECO:0000256" key="8">
    <source>
        <dbReference type="ARBA" id="ARBA00022833"/>
    </source>
</evidence>
<evidence type="ECO:0000256" key="4">
    <source>
        <dbReference type="ARBA" id="ARBA00018753"/>
    </source>
</evidence>
<dbReference type="GO" id="GO:0046872">
    <property type="term" value="F:metal ion binding"/>
    <property type="evidence" value="ECO:0007669"/>
    <property type="project" value="UniProtKB-KW"/>
</dbReference>
<dbReference type="NCBIfam" id="TIGR00398">
    <property type="entry name" value="metG"/>
    <property type="match status" value="1"/>
</dbReference>
<evidence type="ECO:0000256" key="12">
    <source>
        <dbReference type="ARBA" id="ARBA00030904"/>
    </source>
</evidence>
<protein>
    <recommendedName>
        <fullName evidence="4">Methionine--tRNA ligase</fullName>
        <ecNumber evidence="3">6.1.1.10</ecNumber>
    </recommendedName>
    <alternativeName>
        <fullName evidence="12">Methionyl-tRNA synthetase</fullName>
    </alternativeName>
</protein>
<evidence type="ECO:0000256" key="5">
    <source>
        <dbReference type="ARBA" id="ARBA00022598"/>
    </source>
</evidence>
<name>A0A1G2C5D2_9BACT</name>